<dbReference type="InterPro" id="IPR010895">
    <property type="entry name" value="CHRD"/>
</dbReference>
<keyword evidence="3 7" id="KW-0217">Developmental protein</keyword>
<keyword evidence="6" id="KW-0325">Glycoprotein</keyword>
<feature type="region of interest" description="Disordered" evidence="8">
    <location>
        <begin position="885"/>
        <end position="906"/>
    </location>
</feature>
<dbReference type="PANTHER" id="PTHR46526">
    <property type="entry name" value="CHORDIN"/>
    <property type="match status" value="1"/>
</dbReference>
<feature type="compositionally biased region" description="Basic and acidic residues" evidence="8">
    <location>
        <begin position="895"/>
        <end position="906"/>
    </location>
</feature>
<dbReference type="PIRSF" id="PIRSF002496">
    <property type="entry name" value="Chordin"/>
    <property type="match status" value="1"/>
</dbReference>
<dbReference type="PROSITE" id="PS50184">
    <property type="entry name" value="VWFC_2"/>
    <property type="match status" value="3"/>
</dbReference>
<dbReference type="VEuPathDB" id="VectorBase:LLONM1_003239"/>
<evidence type="ECO:0000256" key="7">
    <source>
        <dbReference type="PROSITE-ProRule" id="PRU00230"/>
    </source>
</evidence>
<feature type="domain" description="VWFC" evidence="9">
    <location>
        <begin position="621"/>
        <end position="682"/>
    </location>
</feature>
<name>A0A1B0CA27_LUTLO</name>
<sequence length="906" mass="102022">MYCFRCECVAVQKKRRIVAKVECRSMKYDCPKVTCDDPVILPGKCCKTCPGDNASIIQDVPPPTIANEDERNIKEFGALLTARTSQILKREEMKSMYSINNPQNIVATGRFSLHKKNLYYSFYVSEKATRPRAIQFMDTTGNILEEQNLTIPSTGPFSIYQNTTGKLCGVWRRVPRDYRKFLKDDQIIVAILWGDKYQAELALAGRIEKYPALQTEILSSLLEPAPGTSLEQMAGAGGTAIVSAVGGTASSVHITLVVNGVFNPDEILDVPLNIRLETHDNKQIIIEDVQKVKKPAHAVNVIEITSPVSTSDLRMLARGKLFITVESRRNPESLRLQGQVVSRVSCEIFQTVISSHNPDSQQRTNGLAWIYLNRDGGLVYNLEVNDLNYDVNPLVALVDDNGKRRLELEDLTPTLNRVTNEASGTIDRLGPRVLEPLYAGDLFVTIVDKPDTSIARGRLVSRPIADSRDSPAPILFKKIDEFSPPNVAGMAWVAVDSACELHYDISLTGLNAYRHLELYLEEKAFEVPGATITRTFLEEFNGNYLEGFNLEIPEWLLAKLETSVCYLEVYSKEFSRPLLRAKLKNIKVPSRCFPNDSDNELPIIASTMNDVDNPSYNALDSKCYSSGRFYEEGEQWADRLRECTMCSCVNRRVKCDPIKCPPLRCKPEDVHHRKGECCPICMESKMFEEVSNAKNSPGCRQSGNNQFYLAGSSWHPYLPPSGFDTCAICTCDPVSLQISCSKVQCPQLQCSEKDAYRPDKKSCCKKCPEIRVEIYRGDKAHPDLLKDQSFTPNKTASTQEILANGGCSHAATVYENGQEWHPFISSYGEEKCVDCRCKDGIIQCSKKRCTRSVCNNRILGKNNRKDKNNVDECCSAQCHRVRNHNHNARRMRRERIRDRHQQHAKS</sequence>
<evidence type="ECO:0000256" key="5">
    <source>
        <dbReference type="ARBA" id="ARBA00022737"/>
    </source>
</evidence>
<dbReference type="EMBL" id="AJWK01003178">
    <property type="status" value="NOT_ANNOTATED_CDS"/>
    <property type="molecule type" value="Genomic_DNA"/>
</dbReference>
<dbReference type="SMART" id="SM00214">
    <property type="entry name" value="VWC"/>
    <property type="match status" value="3"/>
</dbReference>
<comment type="similarity">
    <text evidence="2">Belongs to the chordin family.</text>
</comment>
<dbReference type="SUPFAM" id="SSF57603">
    <property type="entry name" value="FnI-like domain"/>
    <property type="match status" value="3"/>
</dbReference>
<keyword evidence="12" id="KW-1185">Reference proteome</keyword>
<protein>
    <submittedName>
        <fullName evidence="11">Uncharacterized protein</fullName>
    </submittedName>
</protein>
<proteinExistence type="inferred from homology"/>
<feature type="domain" description="VWFC" evidence="9">
    <location>
        <begin position="697"/>
        <end position="768"/>
    </location>
</feature>
<evidence type="ECO:0000256" key="3">
    <source>
        <dbReference type="ARBA" id="ARBA00022473"/>
    </source>
</evidence>
<dbReference type="EnsemblMetazoa" id="LLOJ000799-RA">
    <property type="protein sequence ID" value="LLOJ000799-PA"/>
    <property type="gene ID" value="LLOJ000799"/>
</dbReference>
<dbReference type="InterPro" id="IPR016353">
    <property type="entry name" value="Chordin"/>
</dbReference>
<evidence type="ECO:0000256" key="4">
    <source>
        <dbReference type="ARBA" id="ARBA00022525"/>
    </source>
</evidence>
<evidence type="ECO:0000259" key="9">
    <source>
        <dbReference type="PROSITE" id="PS50184"/>
    </source>
</evidence>
<dbReference type="EMBL" id="AJWK01003177">
    <property type="status" value="NOT_ANNOTATED_CDS"/>
    <property type="molecule type" value="Genomic_DNA"/>
</dbReference>
<dbReference type="Gene3D" id="6.20.200.20">
    <property type="match status" value="1"/>
</dbReference>
<dbReference type="GO" id="GO:0036122">
    <property type="term" value="F:BMP binding"/>
    <property type="evidence" value="ECO:0007669"/>
    <property type="project" value="TreeGrafter"/>
</dbReference>
<dbReference type="Pfam" id="PF00093">
    <property type="entry name" value="VWC"/>
    <property type="match status" value="3"/>
</dbReference>
<evidence type="ECO:0000256" key="2">
    <source>
        <dbReference type="ARBA" id="ARBA00007156"/>
    </source>
</evidence>
<evidence type="ECO:0000256" key="1">
    <source>
        <dbReference type="ARBA" id="ARBA00004613"/>
    </source>
</evidence>
<dbReference type="VEuPathDB" id="VectorBase:LLOJ000799"/>
<dbReference type="GO" id="GO:0005615">
    <property type="term" value="C:extracellular space"/>
    <property type="evidence" value="ECO:0007669"/>
    <property type="project" value="TreeGrafter"/>
</dbReference>
<dbReference type="InterPro" id="IPR052278">
    <property type="entry name" value="Chordin-like_regulators"/>
</dbReference>
<evidence type="ECO:0000313" key="12">
    <source>
        <dbReference type="Proteomes" id="UP000092461"/>
    </source>
</evidence>
<evidence type="ECO:0000313" key="11">
    <source>
        <dbReference type="EnsemblMetazoa" id="LLOJ000799-PA"/>
    </source>
</evidence>
<dbReference type="PANTHER" id="PTHR46526:SF1">
    <property type="entry name" value="CHORDIN"/>
    <property type="match status" value="1"/>
</dbReference>
<dbReference type="PROSITE" id="PS01208">
    <property type="entry name" value="VWFC_1"/>
    <property type="match status" value="1"/>
</dbReference>
<organism evidence="11 12">
    <name type="scientific">Lutzomyia longipalpis</name>
    <name type="common">Sand fly</name>
    <dbReference type="NCBI Taxonomy" id="7200"/>
    <lineage>
        <taxon>Eukaryota</taxon>
        <taxon>Metazoa</taxon>
        <taxon>Ecdysozoa</taxon>
        <taxon>Arthropoda</taxon>
        <taxon>Hexapoda</taxon>
        <taxon>Insecta</taxon>
        <taxon>Pterygota</taxon>
        <taxon>Neoptera</taxon>
        <taxon>Endopterygota</taxon>
        <taxon>Diptera</taxon>
        <taxon>Nematocera</taxon>
        <taxon>Psychodoidea</taxon>
        <taxon>Psychodidae</taxon>
        <taxon>Lutzomyia</taxon>
        <taxon>Lutzomyia</taxon>
    </lineage>
</organism>
<feature type="domain" description="CHRD" evidence="10">
    <location>
        <begin position="214"/>
        <end position="345"/>
    </location>
</feature>
<dbReference type="Gene3D" id="2.10.70.10">
    <property type="entry name" value="Complement Module, domain 1"/>
    <property type="match status" value="1"/>
</dbReference>
<feature type="domain" description="VWFC" evidence="9">
    <location>
        <begin position="805"/>
        <end position="879"/>
    </location>
</feature>
<keyword evidence="5" id="KW-0677">Repeat</keyword>
<feature type="domain" description="CHRD" evidence="10">
    <location>
        <begin position="72"/>
        <end position="212"/>
    </location>
</feature>
<accession>A0A1B0CA27</accession>
<dbReference type="InterPro" id="IPR001007">
    <property type="entry name" value="VWF_dom"/>
</dbReference>
<feature type="compositionally biased region" description="Basic residues" evidence="8">
    <location>
        <begin position="885"/>
        <end position="894"/>
    </location>
</feature>
<dbReference type="GO" id="GO:0048731">
    <property type="term" value="P:system development"/>
    <property type="evidence" value="ECO:0007669"/>
    <property type="project" value="UniProtKB-ARBA"/>
</dbReference>
<evidence type="ECO:0000256" key="6">
    <source>
        <dbReference type="ARBA" id="ARBA00023180"/>
    </source>
</evidence>
<dbReference type="AlphaFoldDB" id="A0A1B0CA27"/>
<dbReference type="PROSITE" id="PS50933">
    <property type="entry name" value="CHRD"/>
    <property type="match status" value="2"/>
</dbReference>
<reference evidence="11" key="1">
    <citation type="submission" date="2020-05" db="UniProtKB">
        <authorList>
            <consortium name="EnsemblMetazoa"/>
        </authorList>
    </citation>
    <scope>IDENTIFICATION</scope>
    <source>
        <strain evidence="11">Jacobina</strain>
    </source>
</reference>
<keyword evidence="4" id="KW-0964">Secreted</keyword>
<dbReference type="GO" id="GO:0030514">
    <property type="term" value="P:negative regulation of BMP signaling pathway"/>
    <property type="evidence" value="ECO:0007669"/>
    <property type="project" value="TreeGrafter"/>
</dbReference>
<dbReference type="GO" id="GO:0009953">
    <property type="term" value="P:dorsal/ventral pattern formation"/>
    <property type="evidence" value="ECO:0007669"/>
    <property type="project" value="TreeGrafter"/>
</dbReference>
<evidence type="ECO:0000259" key="10">
    <source>
        <dbReference type="PROSITE" id="PS50933"/>
    </source>
</evidence>
<comment type="subcellular location">
    <subcellularLocation>
        <location evidence="1">Secreted</location>
    </subcellularLocation>
</comment>
<dbReference type="SMART" id="SM00754">
    <property type="entry name" value="CHRD"/>
    <property type="match status" value="4"/>
</dbReference>
<evidence type="ECO:0000256" key="8">
    <source>
        <dbReference type="SAM" id="MobiDB-lite"/>
    </source>
</evidence>
<dbReference type="Proteomes" id="UP000092461">
    <property type="component" value="Unassembled WGS sequence"/>
</dbReference>